<accession>A0ABN8ZXB0</accession>
<evidence type="ECO:0000313" key="2">
    <source>
        <dbReference type="EMBL" id="CAI9178369.1"/>
    </source>
</evidence>
<reference evidence="2" key="1">
    <citation type="submission" date="2023-04" db="EMBL/GenBank/DDBJ databases">
        <authorList>
            <consortium name="ELIXIR-Norway"/>
        </authorList>
    </citation>
    <scope>NUCLEOTIDE SEQUENCE [LARGE SCALE GENOMIC DNA]</scope>
</reference>
<name>A0ABN8ZXB0_RANTA</name>
<evidence type="ECO:0000313" key="3">
    <source>
        <dbReference type="Proteomes" id="UP001176941"/>
    </source>
</evidence>
<dbReference type="EMBL" id="OX459943">
    <property type="protein sequence ID" value="CAI9178369.1"/>
    <property type="molecule type" value="Genomic_DNA"/>
</dbReference>
<gene>
    <name evidence="2" type="ORF">MRATA1EN1_LOCUS27331</name>
</gene>
<evidence type="ECO:0000256" key="1">
    <source>
        <dbReference type="SAM" id="MobiDB-lite"/>
    </source>
</evidence>
<feature type="region of interest" description="Disordered" evidence="1">
    <location>
        <begin position="19"/>
        <end position="79"/>
    </location>
</feature>
<feature type="compositionally biased region" description="Low complexity" evidence="1">
    <location>
        <begin position="19"/>
        <end position="30"/>
    </location>
</feature>
<proteinExistence type="predicted"/>
<keyword evidence="3" id="KW-1185">Reference proteome</keyword>
<protein>
    <submittedName>
        <fullName evidence="2">Uncharacterized protein</fullName>
    </submittedName>
</protein>
<sequence length="106" mass="11088">MWTQMPDRLTVVIFNPGLEPAVPSASATPAAPAPRPVETGPSSVVRELQVESVQGRSSLGDWPPSSDPRGSNIRAGGTGGAVEMVTRLLCPQQGPYATVTPDRPLL</sequence>
<dbReference type="Proteomes" id="UP001176941">
    <property type="component" value="Chromosome 7"/>
</dbReference>
<organism evidence="2 3">
    <name type="scientific">Rangifer tarandus platyrhynchus</name>
    <name type="common">Svalbard reindeer</name>
    <dbReference type="NCBI Taxonomy" id="3082113"/>
    <lineage>
        <taxon>Eukaryota</taxon>
        <taxon>Metazoa</taxon>
        <taxon>Chordata</taxon>
        <taxon>Craniata</taxon>
        <taxon>Vertebrata</taxon>
        <taxon>Euteleostomi</taxon>
        <taxon>Mammalia</taxon>
        <taxon>Eutheria</taxon>
        <taxon>Laurasiatheria</taxon>
        <taxon>Artiodactyla</taxon>
        <taxon>Ruminantia</taxon>
        <taxon>Pecora</taxon>
        <taxon>Cervidae</taxon>
        <taxon>Odocoileinae</taxon>
        <taxon>Rangifer</taxon>
    </lineage>
</organism>